<evidence type="ECO:0000313" key="2">
    <source>
        <dbReference type="Proteomes" id="UP001302978"/>
    </source>
</evidence>
<dbReference type="KEGG" id="mehf:MmiHf6_14880"/>
<organism evidence="1 2">
    <name type="scientific">Methanimicrococcus hongohii</name>
    <dbReference type="NCBI Taxonomy" id="3028295"/>
    <lineage>
        <taxon>Archaea</taxon>
        <taxon>Methanobacteriati</taxon>
        <taxon>Methanobacteriota</taxon>
        <taxon>Stenosarchaea group</taxon>
        <taxon>Methanomicrobia</taxon>
        <taxon>Methanosarcinales</taxon>
        <taxon>Methanosarcinaceae</taxon>
        <taxon>Methanimicrococcus</taxon>
    </lineage>
</organism>
<dbReference type="RefSeq" id="WP_316557334.1">
    <property type="nucleotide sequence ID" value="NZ_CP131059.1"/>
</dbReference>
<keyword evidence="2" id="KW-1185">Reference proteome</keyword>
<dbReference type="Proteomes" id="UP001302978">
    <property type="component" value="Chromosome"/>
</dbReference>
<accession>A0AA96V0J3</accession>
<dbReference type="GeneID" id="85196088"/>
<reference evidence="1 2" key="1">
    <citation type="submission" date="2023-07" db="EMBL/GenBank/DDBJ databases">
        <title>Closed genoem sequence of Methanomicrococcus sp. Hf6.</title>
        <authorList>
            <person name="Poehlein A."/>
            <person name="Protasov E."/>
            <person name="Platt K."/>
            <person name="Reeh H."/>
            <person name="Daniel R."/>
            <person name="Brune A."/>
        </authorList>
    </citation>
    <scope>NUCLEOTIDE SEQUENCE [LARGE SCALE GENOMIC DNA]</scope>
    <source>
        <strain evidence="1 2">Hf6</strain>
    </source>
</reference>
<dbReference type="EMBL" id="CP131059">
    <property type="protein sequence ID" value="WNY24159.1"/>
    <property type="molecule type" value="Genomic_DNA"/>
</dbReference>
<protein>
    <submittedName>
        <fullName evidence="1">Uncharacterized protein</fullName>
    </submittedName>
</protein>
<dbReference type="AlphaFoldDB" id="A0AA96V0J3"/>
<evidence type="ECO:0000313" key="1">
    <source>
        <dbReference type="EMBL" id="WNY24159.1"/>
    </source>
</evidence>
<name>A0AA96V0J3_9EURY</name>
<sequence>MRFKFINILCILFLLISFIGVTTAVEEFTSDSVIEYNSRFTEEYEALSNEEKEQIRDRENKFFEKYTFNVTTTTVVHSSATFEKSGVAYQNVTVETIYKSNDGKFEKEFGTNTVSSSESYTVKEDVDEFFFENQMFSLKSLNENEIVVTETEQIILVPASTPHEWWNDGYAYPPYLYKKRILGVFGDYTEREDPVNLIWKNTNANTVRSTLISRSGWVALNDGLLSEYPYAVYDRNRQWVTPLSVGETQQRRNGGYHVRIYQLSDGSVVGGAHEDSAILSDYGITHKVVNLEYAEYVVCNYFYNAGWRVQQNSQRLNNSGTFGAGATNNGNATVITR</sequence>
<proteinExistence type="predicted"/>
<gene>
    <name evidence="1" type="ORF">MmiHf6_14880</name>
</gene>